<dbReference type="GeneID" id="26099251"/>
<dbReference type="Proteomes" id="UP000196694">
    <property type="component" value="Unassembled WGS sequence"/>
</dbReference>
<sequence length="379" mass="42239">MSELRDFMREYAASIYRLASGFLEARRRLIATLEGRELAELVDDEHTVEMLLGGFKPERRGQRYPPRSLARFYRDVIGVYIQQPERLAARLRDGLPLSIASRGIRVAASKTRPVSQIEALRDAARALLESLGTDASEPQEVDTNDPMWAPELVRQLLSAIVDGMPPYSRKALVLYSAWSITAALLEKIAEKDERRELEELGLEEYARFFGADVDPLRIVYRAQPGSPLARYRCLVHAGARLLQLSELEAFYKKPDPVKDMLQAAMRHVSRASKELRELLDLMASNASQRSQCLPRAECPGEPPCLPLGAVWAELDVEVEDTLAKLGKGVEAGVGELLSALSPLMIYGLAIIEKRYDGGDKGLIRIAFVAEQKPPRDKAG</sequence>
<proteinExistence type="predicted"/>
<evidence type="ECO:0000313" key="1">
    <source>
        <dbReference type="EMBL" id="OWJ55430.1"/>
    </source>
</evidence>
<dbReference type="AlphaFoldDB" id="A0A211YQZ3"/>
<gene>
    <name evidence="1" type="ORF">Pdsh_01085</name>
</gene>
<evidence type="ECO:0000313" key="2">
    <source>
        <dbReference type="Proteomes" id="UP000196694"/>
    </source>
</evidence>
<dbReference type="RefSeq" id="WP_055408628.1">
    <property type="nucleotide sequence ID" value="NZ_CP013011.1"/>
</dbReference>
<keyword evidence="2" id="KW-1185">Reference proteome</keyword>
<comment type="caution">
    <text evidence="1">The sequence shown here is derived from an EMBL/GenBank/DDBJ whole genome shotgun (WGS) entry which is preliminary data.</text>
</comment>
<dbReference type="OrthoDB" id="15449at2157"/>
<organism evidence="1 2">
    <name type="scientific">Pyrodictium delaneyi</name>
    <dbReference type="NCBI Taxonomy" id="1273541"/>
    <lineage>
        <taxon>Archaea</taxon>
        <taxon>Thermoproteota</taxon>
        <taxon>Thermoprotei</taxon>
        <taxon>Desulfurococcales</taxon>
        <taxon>Pyrodictiaceae</taxon>
        <taxon>Pyrodictium</taxon>
    </lineage>
</organism>
<protein>
    <submittedName>
        <fullName evidence="1">Uncharacterized protein</fullName>
    </submittedName>
</protein>
<dbReference type="EMBL" id="NCQP01000001">
    <property type="protein sequence ID" value="OWJ55430.1"/>
    <property type="molecule type" value="Genomic_DNA"/>
</dbReference>
<name>A0A211YQZ3_9CREN</name>
<reference evidence="1 2" key="1">
    <citation type="submission" date="2017-05" db="EMBL/GenBank/DDBJ databases">
        <title>The draft genome of the hyperthermophilic archaeon 'Pyrodictium delaneyi strain Hulk', an iron and nitrate reducer, reveals the capacity for sulfate reduction.</title>
        <authorList>
            <person name="Demey L.M."/>
            <person name="Miller C."/>
            <person name="Manzella M."/>
            <person name="Reguera G."/>
            <person name="Kashefi K."/>
        </authorList>
    </citation>
    <scope>NUCLEOTIDE SEQUENCE [LARGE SCALE GENOMIC DNA]</scope>
    <source>
        <strain evidence="1 2">Hulk</strain>
    </source>
</reference>
<accession>A0A211YQZ3</accession>